<dbReference type="InterPro" id="IPR016989">
    <property type="entry name" value="Atp1_alphaprobac"/>
</dbReference>
<evidence type="ECO:0000313" key="3">
    <source>
        <dbReference type="EMBL" id="SFO07380.1"/>
    </source>
</evidence>
<organism evidence="3 4">
    <name type="scientific">Cohaesibacter marisflavi</name>
    <dbReference type="NCBI Taxonomy" id="655353"/>
    <lineage>
        <taxon>Bacteria</taxon>
        <taxon>Pseudomonadati</taxon>
        <taxon>Pseudomonadota</taxon>
        <taxon>Alphaproteobacteria</taxon>
        <taxon>Hyphomicrobiales</taxon>
        <taxon>Cohaesibacteraceae</taxon>
    </lineage>
</organism>
<dbReference type="GO" id="GO:1902600">
    <property type="term" value="P:proton transmembrane transport"/>
    <property type="evidence" value="ECO:0007669"/>
    <property type="project" value="UniProtKB-KW"/>
</dbReference>
<dbReference type="InterPro" id="IPR032820">
    <property type="entry name" value="ATPase_put"/>
</dbReference>
<keyword evidence="4" id="KW-1185">Reference proteome</keyword>
<keyword evidence="2" id="KW-1133">Transmembrane helix</keyword>
<feature type="transmembrane region" description="Helical" evidence="2">
    <location>
        <begin position="73"/>
        <end position="94"/>
    </location>
</feature>
<keyword evidence="1" id="KW-0375">Hydrogen ion transport</keyword>
<evidence type="ECO:0000256" key="2">
    <source>
        <dbReference type="SAM" id="Phobius"/>
    </source>
</evidence>
<proteinExistence type="inferred from homology"/>
<dbReference type="GO" id="GO:0045259">
    <property type="term" value="C:proton-transporting ATP synthase complex"/>
    <property type="evidence" value="ECO:0007669"/>
    <property type="project" value="UniProtKB-UniRule"/>
</dbReference>
<reference evidence="3 4" key="1">
    <citation type="submission" date="2016-10" db="EMBL/GenBank/DDBJ databases">
        <authorList>
            <person name="de Groot N.N."/>
        </authorList>
    </citation>
    <scope>NUCLEOTIDE SEQUENCE [LARGE SCALE GENOMIC DNA]</scope>
    <source>
        <strain evidence="3 4">CGMCC 1.9157</strain>
    </source>
</reference>
<dbReference type="PIRSF" id="PIRSF032126">
    <property type="entry name" value="F0F1_ATP_synthase_subunit_I"/>
    <property type="match status" value="1"/>
</dbReference>
<dbReference type="STRING" id="655353.SAMN04488056_10364"/>
<dbReference type="AlphaFoldDB" id="A0A1I5E7T5"/>
<accession>A0A1I5E7T5</accession>
<dbReference type="Pfam" id="PF09527">
    <property type="entry name" value="ATPase_gene1"/>
    <property type="match status" value="1"/>
</dbReference>
<dbReference type="RefSeq" id="WP_090070565.1">
    <property type="nucleotide sequence ID" value="NZ_FOVR01000003.1"/>
</dbReference>
<dbReference type="EMBL" id="FOVR01000003">
    <property type="protein sequence ID" value="SFO07380.1"/>
    <property type="molecule type" value="Genomic_DNA"/>
</dbReference>
<keyword evidence="1" id="KW-0813">Transport</keyword>
<sequence length="105" mass="11432">MPGNEDHKLDDRLGNLDAELAKMRESQATKNRAKMDSEQSNGLAMAWRLGSEFVAGVLVGTAIGWLIDEWLGIRPWGMIIFLLLGFLAGMLNLLRSAGKLPPPGA</sequence>
<dbReference type="OrthoDB" id="15401at2"/>
<dbReference type="Proteomes" id="UP000199236">
    <property type="component" value="Unassembled WGS sequence"/>
</dbReference>
<keyword evidence="1 2" id="KW-0472">Membrane</keyword>
<keyword evidence="2" id="KW-0812">Transmembrane</keyword>
<comment type="function">
    <text evidence="1">A possible function for this protein is to guide the assembly of the membrane sector of the ATPase enzyme complex.</text>
</comment>
<comment type="similarity">
    <text evidence="1">Belongs to the bacterial AtpI family.</text>
</comment>
<feature type="transmembrane region" description="Helical" evidence="2">
    <location>
        <begin position="45"/>
        <end position="67"/>
    </location>
</feature>
<gene>
    <name evidence="3" type="ORF">SAMN04488056_10364</name>
</gene>
<evidence type="ECO:0000256" key="1">
    <source>
        <dbReference type="PIRNR" id="PIRNR032126"/>
    </source>
</evidence>
<name>A0A1I5E7T5_9HYPH</name>
<keyword evidence="1" id="KW-0406">Ion transport</keyword>
<evidence type="ECO:0000313" key="4">
    <source>
        <dbReference type="Proteomes" id="UP000199236"/>
    </source>
</evidence>
<protein>
    <recommendedName>
        <fullName evidence="1">ATP synthase protein I</fullName>
    </recommendedName>
</protein>